<dbReference type="EMBL" id="CAMAPF010000993">
    <property type="protein sequence ID" value="CAH9136291.1"/>
    <property type="molecule type" value="Genomic_DNA"/>
</dbReference>
<evidence type="ECO:0000313" key="2">
    <source>
        <dbReference type="EMBL" id="CAH9136291.1"/>
    </source>
</evidence>
<sequence length="115" mass="12574">MILEEEKRGIAIGSDGDGTGVIDEEEEEEEVAELKKNCFGASGIVAMVRPLPEPPPGIEQGPPPLHIGQSQTDVFRDRRTKSLLDQLEKKPPVGDGMILDNEEDQDGKLDLNLKL</sequence>
<dbReference type="EMBL" id="CAMAPF010000993">
    <property type="protein sequence ID" value="CAH9136295.1"/>
    <property type="molecule type" value="Genomic_DNA"/>
</dbReference>
<comment type="caution">
    <text evidence="3">The sequence shown here is derived from an EMBL/GenBank/DDBJ whole genome shotgun (WGS) entry which is preliminary data.</text>
</comment>
<dbReference type="AlphaFoldDB" id="A0AAV0FL35"/>
<proteinExistence type="predicted"/>
<evidence type="ECO:0000256" key="1">
    <source>
        <dbReference type="SAM" id="MobiDB-lite"/>
    </source>
</evidence>
<feature type="region of interest" description="Disordered" evidence="1">
    <location>
        <begin position="1"/>
        <end position="29"/>
    </location>
</feature>
<feature type="compositionally biased region" description="Pro residues" evidence="1">
    <location>
        <begin position="51"/>
        <end position="65"/>
    </location>
</feature>
<accession>A0AAV0FL35</accession>
<evidence type="ECO:0000313" key="4">
    <source>
        <dbReference type="Proteomes" id="UP001152523"/>
    </source>
</evidence>
<gene>
    <name evidence="2" type="ORF">CEPIT_LOCUS35172</name>
    <name evidence="3" type="ORF">CEPIT_LOCUS35175</name>
</gene>
<dbReference type="Proteomes" id="UP001152523">
    <property type="component" value="Unassembled WGS sequence"/>
</dbReference>
<name>A0AAV0FL35_9ASTE</name>
<reference evidence="3" key="1">
    <citation type="submission" date="2022-07" db="EMBL/GenBank/DDBJ databases">
        <authorList>
            <person name="Macas J."/>
            <person name="Novak P."/>
            <person name="Neumann P."/>
        </authorList>
    </citation>
    <scope>NUCLEOTIDE SEQUENCE</scope>
</reference>
<feature type="region of interest" description="Disordered" evidence="1">
    <location>
        <begin position="84"/>
        <end position="115"/>
    </location>
</feature>
<feature type="region of interest" description="Disordered" evidence="1">
    <location>
        <begin position="50"/>
        <end position="70"/>
    </location>
</feature>
<keyword evidence="4" id="KW-1185">Reference proteome</keyword>
<feature type="compositionally biased region" description="Basic and acidic residues" evidence="1">
    <location>
        <begin position="106"/>
        <end position="115"/>
    </location>
</feature>
<protein>
    <submittedName>
        <fullName evidence="3">Uncharacterized protein</fullName>
    </submittedName>
</protein>
<organism evidence="3 4">
    <name type="scientific">Cuscuta epithymum</name>
    <dbReference type="NCBI Taxonomy" id="186058"/>
    <lineage>
        <taxon>Eukaryota</taxon>
        <taxon>Viridiplantae</taxon>
        <taxon>Streptophyta</taxon>
        <taxon>Embryophyta</taxon>
        <taxon>Tracheophyta</taxon>
        <taxon>Spermatophyta</taxon>
        <taxon>Magnoliopsida</taxon>
        <taxon>eudicotyledons</taxon>
        <taxon>Gunneridae</taxon>
        <taxon>Pentapetalae</taxon>
        <taxon>asterids</taxon>
        <taxon>lamiids</taxon>
        <taxon>Solanales</taxon>
        <taxon>Convolvulaceae</taxon>
        <taxon>Cuscuteae</taxon>
        <taxon>Cuscuta</taxon>
        <taxon>Cuscuta subgen. Cuscuta</taxon>
    </lineage>
</organism>
<evidence type="ECO:0000313" key="3">
    <source>
        <dbReference type="EMBL" id="CAH9136295.1"/>
    </source>
</evidence>